<dbReference type="EMBL" id="JAQZSM010000004">
    <property type="protein sequence ID" value="MDD7970867.1"/>
    <property type="molecule type" value="Genomic_DNA"/>
</dbReference>
<protein>
    <submittedName>
        <fullName evidence="2">DUF6456 domain-containing protein</fullName>
    </submittedName>
</protein>
<evidence type="ECO:0000313" key="2">
    <source>
        <dbReference type="EMBL" id="MDD7970867.1"/>
    </source>
</evidence>
<gene>
    <name evidence="2" type="ORF">PUT78_07125</name>
</gene>
<reference evidence="2" key="1">
    <citation type="submission" date="2023-02" db="EMBL/GenBank/DDBJ databases">
        <title>Description of Roseinatronobacter alkalisoli sp. nov., an alkaliphilic bacerium isolated from soda soil.</title>
        <authorList>
            <person name="Wei W."/>
        </authorList>
    </citation>
    <scope>NUCLEOTIDE SEQUENCE</scope>
    <source>
        <strain evidence="2">HJB301</strain>
    </source>
</reference>
<evidence type="ECO:0000313" key="3">
    <source>
        <dbReference type="Proteomes" id="UP001431784"/>
    </source>
</evidence>
<dbReference type="RefSeq" id="WP_274351547.1">
    <property type="nucleotide sequence ID" value="NZ_JAQZSM010000004.1"/>
</dbReference>
<organism evidence="2 3">
    <name type="scientific">Roseinatronobacter alkalisoli</name>
    <dbReference type="NCBI Taxonomy" id="3028235"/>
    <lineage>
        <taxon>Bacteria</taxon>
        <taxon>Pseudomonadati</taxon>
        <taxon>Pseudomonadota</taxon>
        <taxon>Alphaproteobacteria</taxon>
        <taxon>Rhodobacterales</taxon>
        <taxon>Paracoccaceae</taxon>
        <taxon>Roseinatronobacter</taxon>
    </lineage>
</organism>
<dbReference type="InterPro" id="IPR045599">
    <property type="entry name" value="DUF6456"/>
</dbReference>
<sequence length="359" mass="39207">MRAKPCLSAPSDPSPANMFPDWVPEGVRVYLSHTAGGMSLRALARSRGCHASTIMRQVRRFENRRDDPLVDEALSRLDAAMRRSSTSQYAREAAMTIARPVTVPVDQADAGNDDQTIDVLRHLTTPGAVLVVAPDMPKAVVMLETATGQTARIAVLDRNIAEIMALRDWIACSRPGRVSCYSITATGEAALLTHGANDRCAPSSGGQYPSRRARYGQAESPVSILARRREKSGEMFLHPALVSAAERLREDFAMAQLDGMALQPSEQFVKALEDRRLHGANIAKPGTRAARLRVQDVLRELGPGLADIALRCCCHLEGVESAENALGWSARSGKIVLRIALQRLKRHYDLIGKEHMMIG</sequence>
<dbReference type="Pfam" id="PF20057">
    <property type="entry name" value="DUF6456"/>
    <property type="match status" value="1"/>
</dbReference>
<proteinExistence type="predicted"/>
<dbReference type="Proteomes" id="UP001431784">
    <property type="component" value="Unassembled WGS sequence"/>
</dbReference>
<name>A0ABT5T6X8_9RHOB</name>
<evidence type="ECO:0000259" key="1">
    <source>
        <dbReference type="Pfam" id="PF20057"/>
    </source>
</evidence>
<keyword evidence="3" id="KW-1185">Reference proteome</keyword>
<feature type="domain" description="DUF6456" evidence="1">
    <location>
        <begin position="214"/>
        <end position="349"/>
    </location>
</feature>
<comment type="caution">
    <text evidence="2">The sequence shown here is derived from an EMBL/GenBank/DDBJ whole genome shotgun (WGS) entry which is preliminary data.</text>
</comment>
<accession>A0ABT5T6X8</accession>